<gene>
    <name evidence="2" type="ORF">ACFSBH_06685</name>
</gene>
<dbReference type="InterPro" id="IPR006683">
    <property type="entry name" value="Thioestr_dom"/>
</dbReference>
<dbReference type="Proteomes" id="UP001597221">
    <property type="component" value="Unassembled WGS sequence"/>
</dbReference>
<dbReference type="Gene3D" id="3.10.129.10">
    <property type="entry name" value="Hotdog Thioesterase"/>
    <property type="match status" value="1"/>
</dbReference>
<dbReference type="RefSeq" id="WP_251513094.1">
    <property type="nucleotide sequence ID" value="NZ_JAMBON010000009.1"/>
</dbReference>
<protein>
    <submittedName>
        <fullName evidence="2">Hotdog domain-containing protein</fullName>
    </submittedName>
</protein>
<dbReference type="InterPro" id="IPR052342">
    <property type="entry name" value="MCH/BMMD"/>
</dbReference>
<dbReference type="InterPro" id="IPR029069">
    <property type="entry name" value="HotDog_dom_sf"/>
</dbReference>
<evidence type="ECO:0000313" key="2">
    <source>
        <dbReference type="EMBL" id="MFD1607332.1"/>
    </source>
</evidence>
<feature type="domain" description="Thioesterase" evidence="1">
    <location>
        <begin position="56"/>
        <end position="92"/>
    </location>
</feature>
<dbReference type="EMBL" id="JBHUDE010000034">
    <property type="protein sequence ID" value="MFD1607332.1"/>
    <property type="molecule type" value="Genomic_DNA"/>
</dbReference>
<accession>A0ABW4HQ97</accession>
<proteinExistence type="predicted"/>
<reference evidence="3" key="1">
    <citation type="journal article" date="2019" name="Int. J. Syst. Evol. Microbiol.">
        <title>The Global Catalogue of Microorganisms (GCM) 10K type strain sequencing project: providing services to taxonomists for standard genome sequencing and annotation.</title>
        <authorList>
            <consortium name="The Broad Institute Genomics Platform"/>
            <consortium name="The Broad Institute Genome Sequencing Center for Infectious Disease"/>
            <person name="Wu L."/>
            <person name="Ma J."/>
        </authorList>
    </citation>
    <scope>NUCLEOTIDE SEQUENCE [LARGE SCALE GENOMIC DNA]</scope>
    <source>
        <strain evidence="3">CGMCC 1.12376</strain>
    </source>
</reference>
<name>A0ABW4HQ97_9BACI</name>
<dbReference type="PANTHER" id="PTHR43664:SF1">
    <property type="entry name" value="BETA-METHYLMALYL-COA DEHYDRATASE"/>
    <property type="match status" value="1"/>
</dbReference>
<dbReference type="SUPFAM" id="SSF54637">
    <property type="entry name" value="Thioesterase/thiol ester dehydrase-isomerase"/>
    <property type="match status" value="1"/>
</dbReference>
<evidence type="ECO:0000259" key="1">
    <source>
        <dbReference type="Pfam" id="PF03061"/>
    </source>
</evidence>
<keyword evidence="3" id="KW-1185">Reference proteome</keyword>
<comment type="caution">
    <text evidence="2">The sequence shown here is derived from an EMBL/GenBank/DDBJ whole genome shotgun (WGS) entry which is preliminary data.</text>
</comment>
<evidence type="ECO:0000313" key="3">
    <source>
        <dbReference type="Proteomes" id="UP001597221"/>
    </source>
</evidence>
<sequence length="125" mass="14250">MLRVGEVITFERQFTKRDVERFTEISQDEGKHHISEDNQGRLVVQGLLTATLPTKIGGDHDVLASNMNFNFLRPVYTGDTITCMVKIERYERVKTNRMAIRATFTCDNQHSKTVLTGEFSGVVLE</sequence>
<dbReference type="PANTHER" id="PTHR43664">
    <property type="entry name" value="MONOAMINE OXIDASE-RELATED"/>
    <property type="match status" value="1"/>
</dbReference>
<organism evidence="2 3">
    <name type="scientific">Oceanobacillus luteolus</name>
    <dbReference type="NCBI Taxonomy" id="1274358"/>
    <lineage>
        <taxon>Bacteria</taxon>
        <taxon>Bacillati</taxon>
        <taxon>Bacillota</taxon>
        <taxon>Bacilli</taxon>
        <taxon>Bacillales</taxon>
        <taxon>Bacillaceae</taxon>
        <taxon>Oceanobacillus</taxon>
    </lineage>
</organism>
<dbReference type="Pfam" id="PF03061">
    <property type="entry name" value="4HBT"/>
    <property type="match status" value="1"/>
</dbReference>